<evidence type="ECO:0000313" key="9">
    <source>
        <dbReference type="EMBL" id="MDJ1156869.1"/>
    </source>
</evidence>
<accession>A0ABT7ABX7</accession>
<name>A0ABT7ABX7_9HYPH</name>
<dbReference type="InterPro" id="IPR051205">
    <property type="entry name" value="UbiH/COQ6_monooxygenase"/>
</dbReference>
<organism evidence="9 10">
    <name type="scientific">Chelatococcus albus</name>
    <dbReference type="NCBI Taxonomy" id="3047466"/>
    <lineage>
        <taxon>Bacteria</taxon>
        <taxon>Pseudomonadati</taxon>
        <taxon>Pseudomonadota</taxon>
        <taxon>Alphaproteobacteria</taxon>
        <taxon>Hyphomicrobiales</taxon>
        <taxon>Chelatococcaceae</taxon>
        <taxon>Chelatococcus</taxon>
    </lineage>
</organism>
<keyword evidence="6" id="KW-0560">Oxidoreductase</keyword>
<evidence type="ECO:0000256" key="1">
    <source>
        <dbReference type="ARBA" id="ARBA00001974"/>
    </source>
</evidence>
<dbReference type="InterPro" id="IPR036188">
    <property type="entry name" value="FAD/NAD-bd_sf"/>
</dbReference>
<comment type="similarity">
    <text evidence="3">Belongs to the UbiH/COQ6 family.</text>
</comment>
<comment type="pathway">
    <text evidence="2">Cofactor biosynthesis; ubiquinone biosynthesis.</text>
</comment>
<dbReference type="PANTHER" id="PTHR43876:SF7">
    <property type="entry name" value="UBIQUINONE BIOSYNTHESIS MONOOXYGENASE COQ6, MITOCHONDRIAL"/>
    <property type="match status" value="1"/>
</dbReference>
<keyword evidence="4" id="KW-0285">Flavoprotein</keyword>
<evidence type="ECO:0000313" key="10">
    <source>
        <dbReference type="Proteomes" id="UP001321492"/>
    </source>
</evidence>
<keyword evidence="10" id="KW-1185">Reference proteome</keyword>
<proteinExistence type="inferred from homology"/>
<evidence type="ECO:0000256" key="7">
    <source>
        <dbReference type="ARBA" id="ARBA00023033"/>
    </source>
</evidence>
<dbReference type="NCBIfam" id="TIGR01988">
    <property type="entry name" value="Ubi-OHases"/>
    <property type="match status" value="1"/>
</dbReference>
<evidence type="ECO:0000256" key="5">
    <source>
        <dbReference type="ARBA" id="ARBA00022827"/>
    </source>
</evidence>
<dbReference type="Pfam" id="PF01494">
    <property type="entry name" value="FAD_binding_3"/>
    <property type="match status" value="1"/>
</dbReference>
<evidence type="ECO:0000256" key="2">
    <source>
        <dbReference type="ARBA" id="ARBA00004749"/>
    </source>
</evidence>
<evidence type="ECO:0000256" key="3">
    <source>
        <dbReference type="ARBA" id="ARBA00005349"/>
    </source>
</evidence>
<dbReference type="NCBIfam" id="NF005691">
    <property type="entry name" value="PRK07494.1"/>
    <property type="match status" value="1"/>
</dbReference>
<dbReference type="InterPro" id="IPR010971">
    <property type="entry name" value="UbiH/COQ6"/>
</dbReference>
<keyword evidence="7" id="KW-0503">Monooxygenase</keyword>
<sequence length="408" mass="42612">MATHMADIAVVGAGPAGLAAAIAFAREGFRTLLVGAPDARRDGRTVALLDGSVRFLSAIGAWEAIAPQAAPLVTMRIIDDTGSLFRLPPVAFQAREIDLGAFGYNIENVALVAGLAAVAAGCEDLTVVPALAEGMRIEGAHALLTLADGATVRAHLVLAADGRRSRLREAAGIATRDWSYPQVALTAVLTHSRDHAEASTEFHTRSGPFTLVPLPGRRSSLVWVANPAVAERLAALDDTAFARAVERQAHSLLGSMAVDGPRGAVPMSGLSVSRFTAPHLAIAGEAAHVFPPIGAQGLNLGLRDVAALRDAVADARDAGEDIGGVAALAAYERSRGLDVRMRTAAIDTLNRTLLSDFLPLDLLRGAGLLALDLIGPLRRTVMRESLVPRLSTPRLMRAPVMDTAGVAF</sequence>
<keyword evidence="5" id="KW-0274">FAD</keyword>
<protein>
    <submittedName>
        <fullName evidence="9">UbiH/UbiF family hydroxylase</fullName>
    </submittedName>
</protein>
<dbReference type="EMBL" id="JASJEV010000001">
    <property type="protein sequence ID" value="MDJ1156869.1"/>
    <property type="molecule type" value="Genomic_DNA"/>
</dbReference>
<dbReference type="PANTHER" id="PTHR43876">
    <property type="entry name" value="UBIQUINONE BIOSYNTHESIS MONOOXYGENASE COQ6, MITOCHONDRIAL"/>
    <property type="match status" value="1"/>
</dbReference>
<dbReference type="Gene3D" id="3.50.50.60">
    <property type="entry name" value="FAD/NAD(P)-binding domain"/>
    <property type="match status" value="2"/>
</dbReference>
<reference evidence="9 10" key="1">
    <citation type="submission" date="2023-05" db="EMBL/GenBank/DDBJ databases">
        <title>Chelatococcus sp. nov., a moderately thermophilic bacterium isolated from hot spring microbial mat.</title>
        <authorList>
            <person name="Hu C.-J."/>
            <person name="Li W.-J."/>
        </authorList>
    </citation>
    <scope>NUCLEOTIDE SEQUENCE [LARGE SCALE GENOMIC DNA]</scope>
    <source>
        <strain evidence="9 10">SYSU G07232</strain>
    </source>
</reference>
<evidence type="ECO:0000259" key="8">
    <source>
        <dbReference type="Pfam" id="PF01494"/>
    </source>
</evidence>
<dbReference type="SUPFAM" id="SSF51905">
    <property type="entry name" value="FAD/NAD(P)-binding domain"/>
    <property type="match status" value="1"/>
</dbReference>
<feature type="domain" description="FAD-binding" evidence="8">
    <location>
        <begin position="6"/>
        <end position="315"/>
    </location>
</feature>
<dbReference type="RefSeq" id="WP_283738863.1">
    <property type="nucleotide sequence ID" value="NZ_JASJEV010000001.1"/>
</dbReference>
<dbReference type="PRINTS" id="PR00420">
    <property type="entry name" value="RNGMNOXGNASE"/>
</dbReference>
<evidence type="ECO:0000256" key="4">
    <source>
        <dbReference type="ARBA" id="ARBA00022630"/>
    </source>
</evidence>
<gene>
    <name evidence="9" type="ORF">QNA08_01235</name>
</gene>
<comment type="caution">
    <text evidence="9">The sequence shown here is derived from an EMBL/GenBank/DDBJ whole genome shotgun (WGS) entry which is preliminary data.</text>
</comment>
<evidence type="ECO:0000256" key="6">
    <source>
        <dbReference type="ARBA" id="ARBA00023002"/>
    </source>
</evidence>
<comment type="cofactor">
    <cofactor evidence="1">
        <name>FAD</name>
        <dbReference type="ChEBI" id="CHEBI:57692"/>
    </cofactor>
</comment>
<dbReference type="InterPro" id="IPR002938">
    <property type="entry name" value="FAD-bd"/>
</dbReference>
<dbReference type="Proteomes" id="UP001321492">
    <property type="component" value="Unassembled WGS sequence"/>
</dbReference>